<feature type="transmembrane region" description="Helical" evidence="8">
    <location>
        <begin position="199"/>
        <end position="218"/>
    </location>
</feature>
<dbReference type="PANTHER" id="PTHR22926">
    <property type="entry name" value="PHOSPHO-N-ACETYLMURAMOYL-PENTAPEPTIDE-TRANSFERASE"/>
    <property type="match status" value="1"/>
</dbReference>
<feature type="transmembrane region" description="Helical" evidence="8">
    <location>
        <begin position="52"/>
        <end position="71"/>
    </location>
</feature>
<dbReference type="GO" id="GO:0016780">
    <property type="term" value="F:phosphotransferase activity, for other substituted phosphate groups"/>
    <property type="evidence" value="ECO:0007669"/>
    <property type="project" value="InterPro"/>
</dbReference>
<feature type="transmembrane region" description="Helical" evidence="8">
    <location>
        <begin position="315"/>
        <end position="335"/>
    </location>
</feature>
<gene>
    <name evidence="9" type="ORF">GAY98_19650</name>
</gene>
<proteinExistence type="predicted"/>
<evidence type="ECO:0000256" key="1">
    <source>
        <dbReference type="ARBA" id="ARBA00004651"/>
    </source>
</evidence>
<keyword evidence="7" id="KW-0460">Magnesium</keyword>
<dbReference type="AlphaFoldDB" id="A0A6I0ZQS3"/>
<feature type="transmembrane region" description="Helical" evidence="8">
    <location>
        <begin position="341"/>
        <end position="362"/>
    </location>
</feature>
<dbReference type="GO" id="GO:0005886">
    <property type="term" value="C:plasma membrane"/>
    <property type="evidence" value="ECO:0007669"/>
    <property type="project" value="UniProtKB-SubCell"/>
</dbReference>
<keyword evidence="7" id="KW-0479">Metal-binding</keyword>
<protein>
    <submittedName>
        <fullName evidence="9">Undecaprenyl/decaprenyl-phosphate alpha-N-acetylglucosaminyl 1-phosphate transferase</fullName>
    </submittedName>
</protein>
<reference evidence="9 10" key="1">
    <citation type="journal article" date="2019" name="Nat. Med.">
        <title>A library of human gut bacterial isolates paired with longitudinal multiomics data enables mechanistic microbiome research.</title>
        <authorList>
            <person name="Poyet M."/>
            <person name="Groussin M."/>
            <person name="Gibbons S.M."/>
            <person name="Avila-Pacheco J."/>
            <person name="Jiang X."/>
            <person name="Kearney S.M."/>
            <person name="Perrotta A.R."/>
            <person name="Berdy B."/>
            <person name="Zhao S."/>
            <person name="Lieberman T.D."/>
            <person name="Swanson P.K."/>
            <person name="Smith M."/>
            <person name="Roesemann S."/>
            <person name="Alexander J.E."/>
            <person name="Rich S.A."/>
            <person name="Livny J."/>
            <person name="Vlamakis H."/>
            <person name="Clish C."/>
            <person name="Bullock K."/>
            <person name="Deik A."/>
            <person name="Scott J."/>
            <person name="Pierce K.A."/>
            <person name="Xavier R.J."/>
            <person name="Alm E.J."/>
        </authorList>
    </citation>
    <scope>NUCLEOTIDE SEQUENCE [LARGE SCALE GENOMIC DNA]</scope>
    <source>
        <strain evidence="9 10">BIOML-A122</strain>
    </source>
</reference>
<feature type="transmembrane region" description="Helical" evidence="8">
    <location>
        <begin position="143"/>
        <end position="164"/>
    </location>
</feature>
<keyword evidence="4 8" id="KW-0812">Transmembrane</keyword>
<evidence type="ECO:0000256" key="8">
    <source>
        <dbReference type="SAM" id="Phobius"/>
    </source>
</evidence>
<feature type="transmembrane region" description="Helical" evidence="8">
    <location>
        <begin position="119"/>
        <end position="137"/>
    </location>
</feature>
<dbReference type="EMBL" id="WDBI01000041">
    <property type="protein sequence ID" value="KAB6523081.1"/>
    <property type="molecule type" value="Genomic_DNA"/>
</dbReference>
<organism evidence="9 10">
    <name type="scientific">Phocaeicola vulgatus</name>
    <name type="common">Bacteroides vulgatus</name>
    <dbReference type="NCBI Taxonomy" id="821"/>
    <lineage>
        <taxon>Bacteria</taxon>
        <taxon>Pseudomonadati</taxon>
        <taxon>Bacteroidota</taxon>
        <taxon>Bacteroidia</taxon>
        <taxon>Bacteroidales</taxon>
        <taxon>Bacteroidaceae</taxon>
        <taxon>Phocaeicola</taxon>
    </lineage>
</organism>
<keyword evidence="6 8" id="KW-0472">Membrane</keyword>
<comment type="cofactor">
    <cofactor evidence="7">
        <name>Mg(2+)</name>
        <dbReference type="ChEBI" id="CHEBI:18420"/>
    </cofactor>
</comment>
<name>A0A6I0ZQS3_PHOVU</name>
<feature type="transmembrane region" description="Helical" evidence="8">
    <location>
        <begin position="6"/>
        <end position="31"/>
    </location>
</feature>
<feature type="transmembrane region" description="Helical" evidence="8">
    <location>
        <begin position="230"/>
        <end position="254"/>
    </location>
</feature>
<evidence type="ECO:0000313" key="9">
    <source>
        <dbReference type="EMBL" id="KAB6523081.1"/>
    </source>
</evidence>
<dbReference type="Proteomes" id="UP000469427">
    <property type="component" value="Unassembled WGS sequence"/>
</dbReference>
<evidence type="ECO:0000313" key="10">
    <source>
        <dbReference type="Proteomes" id="UP000469427"/>
    </source>
</evidence>
<feature type="transmembrane region" description="Helical" evidence="8">
    <location>
        <begin position="266"/>
        <end position="285"/>
    </location>
</feature>
<evidence type="ECO:0000256" key="6">
    <source>
        <dbReference type="ARBA" id="ARBA00023136"/>
    </source>
</evidence>
<accession>A0A6I0ZQS3</accession>
<evidence type="ECO:0000256" key="4">
    <source>
        <dbReference type="ARBA" id="ARBA00022692"/>
    </source>
</evidence>
<feature type="binding site" evidence="7">
    <location>
        <position position="234"/>
    </location>
    <ligand>
        <name>Mg(2+)</name>
        <dbReference type="ChEBI" id="CHEBI:18420"/>
    </ligand>
</feature>
<dbReference type="GO" id="GO:0044038">
    <property type="term" value="P:cell wall macromolecule biosynthetic process"/>
    <property type="evidence" value="ECO:0007669"/>
    <property type="project" value="TreeGrafter"/>
</dbReference>
<feature type="transmembrane region" description="Helical" evidence="8">
    <location>
        <begin position="176"/>
        <end position="193"/>
    </location>
</feature>
<evidence type="ECO:0000256" key="2">
    <source>
        <dbReference type="ARBA" id="ARBA00022475"/>
    </source>
</evidence>
<dbReference type="GO" id="GO:0046872">
    <property type="term" value="F:metal ion binding"/>
    <property type="evidence" value="ECO:0007669"/>
    <property type="project" value="UniProtKB-KW"/>
</dbReference>
<evidence type="ECO:0000256" key="7">
    <source>
        <dbReference type="PIRSR" id="PIRSR600715-1"/>
    </source>
</evidence>
<keyword evidence="2" id="KW-1003">Cell membrane</keyword>
<dbReference type="InterPro" id="IPR000715">
    <property type="entry name" value="Glycosyl_transferase_4"/>
</dbReference>
<feature type="binding site" evidence="7">
    <location>
        <position position="169"/>
    </location>
    <ligand>
        <name>Mg(2+)</name>
        <dbReference type="ChEBI" id="CHEBI:18420"/>
    </ligand>
</feature>
<dbReference type="InterPro" id="IPR018480">
    <property type="entry name" value="PNAcMuramoyl-5peptid_Trfase_CS"/>
</dbReference>
<dbReference type="PANTHER" id="PTHR22926:SF3">
    <property type="entry name" value="UNDECAPRENYL-PHOSPHATE ALPHA-N-ACETYLGLUCOSAMINYL 1-PHOSPHATE TRANSFERASE"/>
    <property type="match status" value="1"/>
</dbReference>
<keyword evidence="3 9" id="KW-0808">Transferase</keyword>
<feature type="transmembrane region" description="Helical" evidence="8">
    <location>
        <begin position="91"/>
        <end position="107"/>
    </location>
</feature>
<comment type="subcellular location">
    <subcellularLocation>
        <location evidence="1">Cell membrane</location>
        <topology evidence="1">Multi-pass membrane protein</topology>
    </subcellularLocation>
</comment>
<dbReference type="CDD" id="cd06853">
    <property type="entry name" value="GT_WecA_like"/>
    <property type="match status" value="1"/>
</dbReference>
<keyword evidence="5 8" id="KW-1133">Transmembrane helix</keyword>
<dbReference type="GO" id="GO:0071555">
    <property type="term" value="P:cell wall organization"/>
    <property type="evidence" value="ECO:0007669"/>
    <property type="project" value="TreeGrafter"/>
</dbReference>
<comment type="caution">
    <text evidence="9">The sequence shown here is derived from an EMBL/GenBank/DDBJ whole genome shotgun (WGS) entry which is preliminary data.</text>
</comment>
<dbReference type="PROSITE" id="PS01348">
    <property type="entry name" value="MRAY_2"/>
    <property type="match status" value="1"/>
</dbReference>
<evidence type="ECO:0000256" key="3">
    <source>
        <dbReference type="ARBA" id="ARBA00022679"/>
    </source>
</evidence>
<sequence>MNYFLYFILGGWMVAVTLGMIVIPKILLISYKKRLFDEPDKRKVHTLPVPRLGGLSFFPVILISLCLIMGIRYHLGFPLENLDANQVLCEFLFFAVGSMMLYLVGITDDLISLSYRHKFLVQILSGLLLVCPGEWINSLGGLFGIYEIPIFLGIPLTLFVVVYITNAINLIDGIDGLASGLCCISLVVLGTVCAVREEYIYSLLAFTTFGVLIPFWFYNVFGNAQRGHKLFMGDAGSLTLGYIISLLVIHLSMADTKNGERMNTDMILAFSTLIVPLFDVVRVVVHRLREKKNPFLPDQNHFHHKLLRTGIRVRTVMVTILCVSLFFIGFNWILAEKIETVWLLITDIVLWTSMQLCINYAIRLHTKKKLLNLS</sequence>
<dbReference type="RefSeq" id="WP_087339230.1">
    <property type="nucleotide sequence ID" value="NZ_JAQDMD010000042.1"/>
</dbReference>
<dbReference type="GO" id="GO:0009103">
    <property type="term" value="P:lipopolysaccharide biosynthetic process"/>
    <property type="evidence" value="ECO:0007669"/>
    <property type="project" value="TreeGrafter"/>
</dbReference>
<dbReference type="Pfam" id="PF00953">
    <property type="entry name" value="Glycos_transf_4"/>
    <property type="match status" value="1"/>
</dbReference>
<evidence type="ECO:0000256" key="5">
    <source>
        <dbReference type="ARBA" id="ARBA00022989"/>
    </source>
</evidence>